<dbReference type="Proteomes" id="UP000230706">
    <property type="component" value="Unassembled WGS sequence"/>
</dbReference>
<reference evidence="2" key="1">
    <citation type="submission" date="2017-09" db="EMBL/GenBank/DDBJ databases">
        <title>Depth-based differentiation of microbial function through sediment-hosted aquifers and enrichment of novel symbionts in the deep terrestrial subsurface.</title>
        <authorList>
            <person name="Probst A.J."/>
            <person name="Ladd B."/>
            <person name="Jarett J.K."/>
            <person name="Geller-Mcgrath D.E."/>
            <person name="Sieber C.M.K."/>
            <person name="Emerson J.B."/>
            <person name="Anantharaman K."/>
            <person name="Thomas B.C."/>
            <person name="Malmstrom R."/>
            <person name="Stieglmeier M."/>
            <person name="Klingl A."/>
            <person name="Woyke T."/>
            <person name="Ryan C.M."/>
            <person name="Banfield J.F."/>
        </authorList>
    </citation>
    <scope>NUCLEOTIDE SEQUENCE [LARGE SCALE GENOMIC DNA]</scope>
</reference>
<organism evidence="1 2">
    <name type="scientific">Candidatus Kaiserbacteria bacterium CG10_big_fil_rev_8_21_14_0_10_43_70</name>
    <dbReference type="NCBI Taxonomy" id="1974605"/>
    <lineage>
        <taxon>Bacteria</taxon>
        <taxon>Candidatus Kaiseribacteriota</taxon>
    </lineage>
</organism>
<evidence type="ECO:0008006" key="3">
    <source>
        <dbReference type="Google" id="ProtNLM"/>
    </source>
</evidence>
<evidence type="ECO:0000313" key="1">
    <source>
        <dbReference type="EMBL" id="PIR86376.1"/>
    </source>
</evidence>
<gene>
    <name evidence="1" type="ORF">COU13_01330</name>
</gene>
<dbReference type="AlphaFoldDB" id="A0A2H0UL30"/>
<comment type="caution">
    <text evidence="1">The sequence shown here is derived from an EMBL/GenBank/DDBJ whole genome shotgun (WGS) entry which is preliminary data.</text>
</comment>
<evidence type="ECO:0000313" key="2">
    <source>
        <dbReference type="Proteomes" id="UP000230706"/>
    </source>
</evidence>
<sequence length="73" mass="8421">MKGKVMREKGNTGVKRRSIMLPESVIKDLKIIRKKTGAQSDSEVLRRSFQLYKNLVMDQDEIILVDNKTGEKK</sequence>
<proteinExistence type="predicted"/>
<accession>A0A2H0UL30</accession>
<dbReference type="EMBL" id="PFBF01000028">
    <property type="protein sequence ID" value="PIR86376.1"/>
    <property type="molecule type" value="Genomic_DNA"/>
</dbReference>
<name>A0A2H0UL30_9BACT</name>
<protein>
    <recommendedName>
        <fullName evidence="3">Ribbon-helix-helix protein CopG domain-containing protein</fullName>
    </recommendedName>
</protein>